<accession>A0A8K0UDI6</accession>
<dbReference type="OrthoDB" id="2788229at2759"/>
<sequence>MSVGYRTRSHTVLPIDILADVVENLNDDHVALKACSLVSRSWVHPTRVHLFKQLGPKSTGDELCFSSFLSFLRGSPSLCPFLRWLVIAAPISRSSYSKPVRISLSEMEELLANLPMVHTVEFCGVSFAGCQYDDTPSRTFSLQCVRFIDVGSQGYDTALDWTRLLSLFSEVGELHFQTEIPHVYRIPPELPTSAVKVSRLKLNGVVRLGIMLDFLSVVLPLEALSSVDVTVIGPEQVATLGTLLSRPSLHGLRFLTLDFTRFRVEHFAHISFSTPMPSWNLLGTFPHSNLNTLALSLRLSDSPSIPLSEIPSILQHAPSCLKTISIKAIGTYKRIRQFDQEHSHSRCEMTGGMVETLTGMGRTDLGRIEEVVLERFTELETLEFDLTEAQHDGYMRLDTESLSEGERLRAYVEGCMSRMASLARTAFPTLVVHVSS</sequence>
<evidence type="ECO:0000313" key="1">
    <source>
        <dbReference type="EMBL" id="KAH8078411.1"/>
    </source>
</evidence>
<name>A0A8K0UDI6_9AGAR</name>
<evidence type="ECO:0000313" key="2">
    <source>
        <dbReference type="Proteomes" id="UP000813824"/>
    </source>
</evidence>
<dbReference type="Proteomes" id="UP000813824">
    <property type="component" value="Unassembled WGS sequence"/>
</dbReference>
<gene>
    <name evidence="1" type="ORF">BXZ70DRAFT_662081</name>
</gene>
<organism evidence="1 2">
    <name type="scientific">Cristinia sonorae</name>
    <dbReference type="NCBI Taxonomy" id="1940300"/>
    <lineage>
        <taxon>Eukaryota</taxon>
        <taxon>Fungi</taxon>
        <taxon>Dikarya</taxon>
        <taxon>Basidiomycota</taxon>
        <taxon>Agaricomycotina</taxon>
        <taxon>Agaricomycetes</taxon>
        <taxon>Agaricomycetidae</taxon>
        <taxon>Agaricales</taxon>
        <taxon>Pleurotineae</taxon>
        <taxon>Stephanosporaceae</taxon>
        <taxon>Cristinia</taxon>
    </lineage>
</organism>
<dbReference type="AlphaFoldDB" id="A0A8K0UDI6"/>
<reference evidence="1" key="1">
    <citation type="journal article" date="2021" name="New Phytol.">
        <title>Evolutionary innovations through gain and loss of genes in the ectomycorrhizal Boletales.</title>
        <authorList>
            <person name="Wu G."/>
            <person name="Miyauchi S."/>
            <person name="Morin E."/>
            <person name="Kuo A."/>
            <person name="Drula E."/>
            <person name="Varga T."/>
            <person name="Kohler A."/>
            <person name="Feng B."/>
            <person name="Cao Y."/>
            <person name="Lipzen A."/>
            <person name="Daum C."/>
            <person name="Hundley H."/>
            <person name="Pangilinan J."/>
            <person name="Johnson J."/>
            <person name="Barry K."/>
            <person name="LaButti K."/>
            <person name="Ng V."/>
            <person name="Ahrendt S."/>
            <person name="Min B."/>
            <person name="Choi I.G."/>
            <person name="Park H."/>
            <person name="Plett J.M."/>
            <person name="Magnuson J."/>
            <person name="Spatafora J.W."/>
            <person name="Nagy L.G."/>
            <person name="Henrissat B."/>
            <person name="Grigoriev I.V."/>
            <person name="Yang Z.L."/>
            <person name="Xu J."/>
            <person name="Martin F.M."/>
        </authorList>
    </citation>
    <scope>NUCLEOTIDE SEQUENCE</scope>
    <source>
        <strain evidence="1">KKN 215</strain>
    </source>
</reference>
<evidence type="ECO:0008006" key="3">
    <source>
        <dbReference type="Google" id="ProtNLM"/>
    </source>
</evidence>
<protein>
    <recommendedName>
        <fullName evidence="3">F-box domain-containing protein</fullName>
    </recommendedName>
</protein>
<comment type="caution">
    <text evidence="1">The sequence shown here is derived from an EMBL/GenBank/DDBJ whole genome shotgun (WGS) entry which is preliminary data.</text>
</comment>
<dbReference type="EMBL" id="JAEVFJ010000059">
    <property type="protein sequence ID" value="KAH8078411.1"/>
    <property type="molecule type" value="Genomic_DNA"/>
</dbReference>
<keyword evidence="2" id="KW-1185">Reference proteome</keyword>
<proteinExistence type="predicted"/>